<dbReference type="AlphaFoldDB" id="A0A498ISP1"/>
<evidence type="ECO:0000313" key="2">
    <source>
        <dbReference type="EMBL" id="RXH84922.1"/>
    </source>
</evidence>
<reference evidence="2 3" key="1">
    <citation type="submission" date="2018-10" db="EMBL/GenBank/DDBJ databases">
        <title>A high-quality apple genome assembly.</title>
        <authorList>
            <person name="Hu J."/>
        </authorList>
    </citation>
    <scope>NUCLEOTIDE SEQUENCE [LARGE SCALE GENOMIC DNA]</scope>
    <source>
        <strain evidence="3">cv. HFTH1</strain>
        <tissue evidence="2">Young leaf</tissue>
    </source>
</reference>
<evidence type="ECO:0000256" key="1">
    <source>
        <dbReference type="SAM" id="MobiDB-lite"/>
    </source>
</evidence>
<comment type="caution">
    <text evidence="2">The sequence shown here is derived from an EMBL/GenBank/DDBJ whole genome shotgun (WGS) entry which is preliminary data.</text>
</comment>
<feature type="non-terminal residue" evidence="2">
    <location>
        <position position="1"/>
    </location>
</feature>
<gene>
    <name evidence="2" type="ORF">DVH24_041690</name>
</gene>
<feature type="region of interest" description="Disordered" evidence="1">
    <location>
        <begin position="115"/>
        <end position="141"/>
    </location>
</feature>
<protein>
    <submittedName>
        <fullName evidence="2">Uncharacterized protein</fullName>
    </submittedName>
</protein>
<evidence type="ECO:0000313" key="3">
    <source>
        <dbReference type="Proteomes" id="UP000290289"/>
    </source>
</evidence>
<organism evidence="2 3">
    <name type="scientific">Malus domestica</name>
    <name type="common">Apple</name>
    <name type="synonym">Pyrus malus</name>
    <dbReference type="NCBI Taxonomy" id="3750"/>
    <lineage>
        <taxon>Eukaryota</taxon>
        <taxon>Viridiplantae</taxon>
        <taxon>Streptophyta</taxon>
        <taxon>Embryophyta</taxon>
        <taxon>Tracheophyta</taxon>
        <taxon>Spermatophyta</taxon>
        <taxon>Magnoliopsida</taxon>
        <taxon>eudicotyledons</taxon>
        <taxon>Gunneridae</taxon>
        <taxon>Pentapetalae</taxon>
        <taxon>rosids</taxon>
        <taxon>fabids</taxon>
        <taxon>Rosales</taxon>
        <taxon>Rosaceae</taxon>
        <taxon>Amygdaloideae</taxon>
        <taxon>Maleae</taxon>
        <taxon>Malus</taxon>
    </lineage>
</organism>
<feature type="compositionally biased region" description="Basic and acidic residues" evidence="1">
    <location>
        <begin position="120"/>
        <end position="141"/>
    </location>
</feature>
<accession>A0A498ISP1</accession>
<proteinExistence type="predicted"/>
<keyword evidence="3" id="KW-1185">Reference proteome</keyword>
<dbReference type="Proteomes" id="UP000290289">
    <property type="component" value="Chromosome 11"/>
</dbReference>
<dbReference type="EMBL" id="RDQH01000337">
    <property type="protein sequence ID" value="RXH84922.1"/>
    <property type="molecule type" value="Genomic_DNA"/>
</dbReference>
<sequence>PKPKLGKTKRGWVWVEQVEKKKKFAGGVGWQNWGKRKGLGLGGTDGEEEEICSYKIGENKKGLEKKKKFAGGNKEKRRRNLQVGTKRKEEEICKWGWIEKLGKVKRGWFWLEQEGDEEEEKKTQGAMRDGKERAEEAKLPD</sequence>
<name>A0A498ISP1_MALDO</name>